<evidence type="ECO:0000256" key="10">
    <source>
        <dbReference type="ARBA" id="ARBA00022842"/>
    </source>
</evidence>
<keyword evidence="5" id="KW-0808">Transferase</keyword>
<reference evidence="15" key="1">
    <citation type="submission" date="2018-06" db="EMBL/GenBank/DDBJ databases">
        <authorList>
            <person name="Zhirakovskaya E."/>
        </authorList>
    </citation>
    <scope>NUCLEOTIDE SEQUENCE</scope>
</reference>
<dbReference type="GO" id="GO:0004674">
    <property type="term" value="F:protein serine/threonine kinase activity"/>
    <property type="evidence" value="ECO:0007669"/>
    <property type="project" value="UniProtKB-KW"/>
</dbReference>
<dbReference type="FunFam" id="3.40.50.300:FF:000174">
    <property type="entry name" value="HPr kinase/phosphorylase"/>
    <property type="match status" value="1"/>
</dbReference>
<evidence type="ECO:0000256" key="5">
    <source>
        <dbReference type="ARBA" id="ARBA00022679"/>
    </source>
</evidence>
<dbReference type="NCBIfam" id="TIGR00679">
    <property type="entry name" value="hpr-ser"/>
    <property type="match status" value="1"/>
</dbReference>
<evidence type="ECO:0000256" key="6">
    <source>
        <dbReference type="ARBA" id="ARBA00022723"/>
    </source>
</evidence>
<dbReference type="PANTHER" id="PTHR30305">
    <property type="entry name" value="PROTEIN YJDM-RELATED"/>
    <property type="match status" value="1"/>
</dbReference>
<keyword evidence="8 15" id="KW-0418">Kinase</keyword>
<keyword evidence="6" id="KW-0479">Metal-binding</keyword>
<feature type="domain" description="HPr kinase/phosphorylase C-terminal" evidence="14">
    <location>
        <begin position="136"/>
        <end position="305"/>
    </location>
</feature>
<dbReference type="AlphaFoldDB" id="A0A3B0YUM8"/>
<dbReference type="SUPFAM" id="SSF75138">
    <property type="entry name" value="HprK N-terminal domain-like"/>
    <property type="match status" value="1"/>
</dbReference>
<comment type="similarity">
    <text evidence="3">Belongs to the HPrK/P family.</text>
</comment>
<feature type="domain" description="HPr(Ser) kinase/phosphorylase N-terminal" evidence="13">
    <location>
        <begin position="6"/>
        <end position="132"/>
    </location>
</feature>
<dbReference type="InterPro" id="IPR011104">
    <property type="entry name" value="Hpr_kin/Pase_C"/>
</dbReference>
<dbReference type="PANTHER" id="PTHR30305:SF1">
    <property type="entry name" value="HPR KINASE_PHOSPHORYLASE"/>
    <property type="match status" value="1"/>
</dbReference>
<dbReference type="SUPFAM" id="SSF53795">
    <property type="entry name" value="PEP carboxykinase-like"/>
    <property type="match status" value="1"/>
</dbReference>
<dbReference type="InterPro" id="IPR028979">
    <property type="entry name" value="Ser_kin/Pase_Hpr-like_N_sf"/>
</dbReference>
<evidence type="ECO:0000256" key="2">
    <source>
        <dbReference type="ARBA" id="ARBA00001946"/>
    </source>
</evidence>
<organism evidence="15">
    <name type="scientific">hydrothermal vent metagenome</name>
    <dbReference type="NCBI Taxonomy" id="652676"/>
    <lineage>
        <taxon>unclassified sequences</taxon>
        <taxon>metagenomes</taxon>
        <taxon>ecological metagenomes</taxon>
    </lineage>
</organism>
<evidence type="ECO:0000256" key="8">
    <source>
        <dbReference type="ARBA" id="ARBA00022777"/>
    </source>
</evidence>
<comment type="catalytic activity">
    <reaction evidence="1">
        <text>[HPr protein]-L-serine + ATP = [HPr protein]-O-phospho-L-serine + ADP + H(+)</text>
        <dbReference type="Rhea" id="RHEA:46600"/>
        <dbReference type="Rhea" id="RHEA-COMP:11602"/>
        <dbReference type="Rhea" id="RHEA-COMP:11603"/>
        <dbReference type="ChEBI" id="CHEBI:15378"/>
        <dbReference type="ChEBI" id="CHEBI:29999"/>
        <dbReference type="ChEBI" id="CHEBI:30616"/>
        <dbReference type="ChEBI" id="CHEBI:83421"/>
        <dbReference type="ChEBI" id="CHEBI:456216"/>
    </reaction>
</comment>
<sequence>MNTDASVGTLFNTLEGKLDLNWAGGRTGEARSIKNTEVESGGATLVGHLNLIHPNRVQILGETETGYLQKLPEASRRDFLDQLFDGTSDLIVVGDDMSIPDEIKQRSEASATPLLVSSQPTPRLVNYLQYYLTSLFANKITLHGVFMEVFSVGLLIIGDPSVGKSELALELLARGHRLVADDAPIFARTAPDTLNGRCPDVLRDFLEVRGLGILNIRAIFGDSAIKQARNLRLVLKLVPMTEGQIHSIDRLYGARSTQTILGVEIPEITLPVAPGRNLAVLAEAAARNHTLLLKGFDSAKLFMDRQSRFMDNG</sequence>
<comment type="catalytic activity">
    <reaction evidence="12">
        <text>[HPr protein]-O-phospho-L-serine + phosphate + H(+) = [HPr protein]-L-serine + diphosphate</text>
        <dbReference type="Rhea" id="RHEA:46604"/>
        <dbReference type="Rhea" id="RHEA-COMP:11602"/>
        <dbReference type="Rhea" id="RHEA-COMP:11603"/>
        <dbReference type="ChEBI" id="CHEBI:15378"/>
        <dbReference type="ChEBI" id="CHEBI:29999"/>
        <dbReference type="ChEBI" id="CHEBI:33019"/>
        <dbReference type="ChEBI" id="CHEBI:43474"/>
        <dbReference type="ChEBI" id="CHEBI:83421"/>
    </reaction>
</comment>
<evidence type="ECO:0000256" key="4">
    <source>
        <dbReference type="ARBA" id="ARBA00022527"/>
    </source>
</evidence>
<dbReference type="InterPro" id="IPR003755">
    <property type="entry name" value="HPr(Ser)_kin/Pase"/>
</dbReference>
<keyword evidence="4" id="KW-0723">Serine/threonine-protein kinase</keyword>
<dbReference type="GO" id="GO:0005524">
    <property type="term" value="F:ATP binding"/>
    <property type="evidence" value="ECO:0007669"/>
    <property type="project" value="UniProtKB-KW"/>
</dbReference>
<evidence type="ECO:0000259" key="13">
    <source>
        <dbReference type="Pfam" id="PF02603"/>
    </source>
</evidence>
<evidence type="ECO:0000259" key="14">
    <source>
        <dbReference type="Pfam" id="PF07475"/>
    </source>
</evidence>
<dbReference type="GO" id="GO:0000155">
    <property type="term" value="F:phosphorelay sensor kinase activity"/>
    <property type="evidence" value="ECO:0007669"/>
    <property type="project" value="InterPro"/>
</dbReference>
<dbReference type="Pfam" id="PF07475">
    <property type="entry name" value="Hpr_kinase_C"/>
    <property type="match status" value="1"/>
</dbReference>
<dbReference type="CDD" id="cd01918">
    <property type="entry name" value="HprK_C"/>
    <property type="match status" value="1"/>
</dbReference>
<evidence type="ECO:0000256" key="11">
    <source>
        <dbReference type="ARBA" id="ARBA00023268"/>
    </source>
</evidence>
<proteinExistence type="inferred from homology"/>
<evidence type="ECO:0000256" key="3">
    <source>
        <dbReference type="ARBA" id="ARBA00006883"/>
    </source>
</evidence>
<evidence type="ECO:0000256" key="1">
    <source>
        <dbReference type="ARBA" id="ARBA00001120"/>
    </source>
</evidence>
<dbReference type="EMBL" id="UOFK01000018">
    <property type="protein sequence ID" value="VAW72594.1"/>
    <property type="molecule type" value="Genomic_DNA"/>
</dbReference>
<dbReference type="Gene3D" id="3.40.1390.20">
    <property type="entry name" value="HprK N-terminal domain-like"/>
    <property type="match status" value="1"/>
</dbReference>
<dbReference type="HAMAP" id="MF_01249">
    <property type="entry name" value="HPr_kinase"/>
    <property type="match status" value="1"/>
</dbReference>
<dbReference type="InterPro" id="IPR011126">
    <property type="entry name" value="Hpr_kin/Pase_Hpr_N"/>
</dbReference>
<name>A0A3B0YUM8_9ZZZZ</name>
<evidence type="ECO:0000256" key="12">
    <source>
        <dbReference type="ARBA" id="ARBA00047657"/>
    </source>
</evidence>
<keyword evidence="11" id="KW-0511">Multifunctional enzyme</keyword>
<keyword evidence="10" id="KW-0460">Magnesium</keyword>
<keyword evidence="7" id="KW-0547">Nucleotide-binding</keyword>
<dbReference type="GO" id="GO:0006109">
    <property type="term" value="P:regulation of carbohydrate metabolic process"/>
    <property type="evidence" value="ECO:0007669"/>
    <property type="project" value="InterPro"/>
</dbReference>
<dbReference type="GO" id="GO:0046872">
    <property type="term" value="F:metal ion binding"/>
    <property type="evidence" value="ECO:0007669"/>
    <property type="project" value="UniProtKB-KW"/>
</dbReference>
<protein>
    <submittedName>
        <fullName evidence="15">HPr kinase/phosphorylase</fullName>
    </submittedName>
</protein>
<dbReference type="Gene3D" id="3.40.50.300">
    <property type="entry name" value="P-loop containing nucleotide triphosphate hydrolases"/>
    <property type="match status" value="1"/>
</dbReference>
<evidence type="ECO:0000256" key="7">
    <source>
        <dbReference type="ARBA" id="ARBA00022741"/>
    </source>
</evidence>
<dbReference type="Pfam" id="PF02603">
    <property type="entry name" value="Hpr_kinase_N"/>
    <property type="match status" value="1"/>
</dbReference>
<evidence type="ECO:0000256" key="9">
    <source>
        <dbReference type="ARBA" id="ARBA00022840"/>
    </source>
</evidence>
<keyword evidence="9" id="KW-0067">ATP-binding</keyword>
<gene>
    <name evidence="15" type="ORF">MNBD_GAMMA13-2168</name>
</gene>
<evidence type="ECO:0000313" key="15">
    <source>
        <dbReference type="EMBL" id="VAW72594.1"/>
    </source>
</evidence>
<comment type="cofactor">
    <cofactor evidence="2">
        <name>Mg(2+)</name>
        <dbReference type="ChEBI" id="CHEBI:18420"/>
    </cofactor>
</comment>
<dbReference type="InterPro" id="IPR027417">
    <property type="entry name" value="P-loop_NTPase"/>
</dbReference>
<accession>A0A3B0YUM8</accession>